<evidence type="ECO:0000256" key="9">
    <source>
        <dbReference type="ARBA" id="ARBA00023239"/>
    </source>
</evidence>
<evidence type="ECO:0000256" key="4">
    <source>
        <dbReference type="ARBA" id="ARBA00003485"/>
    </source>
</evidence>
<dbReference type="EMBL" id="JRLX01000013">
    <property type="protein sequence ID" value="KGO86157.1"/>
    <property type="molecule type" value="Genomic_DNA"/>
</dbReference>
<keyword evidence="6" id="KW-0547">Nucleotide-binding</keyword>
<feature type="domain" description="3-dehydroquinate synthase C-terminal" evidence="13">
    <location>
        <begin position="176"/>
        <end position="319"/>
    </location>
</feature>
<keyword evidence="15" id="KW-1185">Reference proteome</keyword>
<organism evidence="14 15">
    <name type="scientific">Flavobacterium rivuli WB 3.3-2 = DSM 21788</name>
    <dbReference type="NCBI Taxonomy" id="1121895"/>
    <lineage>
        <taxon>Bacteria</taxon>
        <taxon>Pseudomonadati</taxon>
        <taxon>Bacteroidota</taxon>
        <taxon>Flavobacteriia</taxon>
        <taxon>Flavobacteriales</taxon>
        <taxon>Flavobacteriaceae</taxon>
        <taxon>Flavobacterium</taxon>
    </lineage>
</organism>
<dbReference type="PANTHER" id="PTHR43622">
    <property type="entry name" value="3-DEHYDROQUINATE SYNTHASE"/>
    <property type="match status" value="1"/>
</dbReference>
<dbReference type="Proteomes" id="UP000030152">
    <property type="component" value="Unassembled WGS sequence"/>
</dbReference>
<dbReference type="InterPro" id="IPR050071">
    <property type="entry name" value="Dehydroquinate_synthase"/>
</dbReference>
<keyword evidence="8" id="KW-0520">NAD</keyword>
<dbReference type="SUPFAM" id="SSF56796">
    <property type="entry name" value="Dehydroquinate synthase-like"/>
    <property type="match status" value="1"/>
</dbReference>
<sequence>MQHITSSGYNIYFNDDCYSYLQALLAPGSYSNIFIIADENTSQHCLPNFLAQLATELPIEIIEFDAGEINKTIETCIQVWHALTDMGADRKSLVINVGGGVLTDLGGFAASTFKRGMDFINVPTTLLAMVDASVGGKTGIDLGVLKNQIGVINNPVAVLIDSQYLETLPAAEMRSGLAEMLKHGLIEDEKYWAQFSNLDGLTTNDLDSLIYRSVQIKNEVVMQDPTEKGLRKILNFGHTLGHAIESYFLESPLKTTLLHGEAIAIGMILEAHISVAKNLLPQAEYIQIKEVIHSIFPKVEFTPQDIDIVIGLLIHDKKNEAGKVQFVLLERIGHAVINKEAENQLIFNAFGDYQN</sequence>
<dbReference type="GO" id="GO:0046872">
    <property type="term" value="F:metal ion binding"/>
    <property type="evidence" value="ECO:0007669"/>
    <property type="project" value="UniProtKB-KW"/>
</dbReference>
<comment type="cofactor">
    <cofactor evidence="2">
        <name>Co(2+)</name>
        <dbReference type="ChEBI" id="CHEBI:48828"/>
    </cofactor>
</comment>
<keyword evidence="5" id="KW-0479">Metal-binding</keyword>
<accession>A0A0A2M0M7</accession>
<dbReference type="RefSeq" id="WP_020214521.1">
    <property type="nucleotide sequence ID" value="NZ_JRLX01000013.1"/>
</dbReference>
<evidence type="ECO:0000313" key="15">
    <source>
        <dbReference type="Proteomes" id="UP000030152"/>
    </source>
</evidence>
<dbReference type="Gene3D" id="1.20.1090.10">
    <property type="entry name" value="Dehydroquinate synthase-like - alpha domain"/>
    <property type="match status" value="1"/>
</dbReference>
<reference evidence="14 15" key="1">
    <citation type="submission" date="2013-09" db="EMBL/GenBank/DDBJ databases">
        <authorList>
            <person name="Zeng Z."/>
            <person name="Chen C."/>
        </authorList>
    </citation>
    <scope>NUCLEOTIDE SEQUENCE [LARGE SCALE GENOMIC DNA]</scope>
    <source>
        <strain evidence="14 15">WB 3.3-2</strain>
    </source>
</reference>
<dbReference type="AlphaFoldDB" id="A0A0A2M0M7"/>
<dbReference type="GO" id="GO:0005737">
    <property type="term" value="C:cytoplasm"/>
    <property type="evidence" value="ECO:0007669"/>
    <property type="project" value="InterPro"/>
</dbReference>
<dbReference type="InterPro" id="IPR016037">
    <property type="entry name" value="DHQ_synth_AroB"/>
</dbReference>
<name>A0A0A2M0M7_9FLAO</name>
<feature type="domain" description="3-dehydroquinate synthase N-terminal" evidence="12">
    <location>
        <begin position="63"/>
        <end position="174"/>
    </location>
</feature>
<evidence type="ECO:0000256" key="1">
    <source>
        <dbReference type="ARBA" id="ARBA00001911"/>
    </source>
</evidence>
<dbReference type="Pfam" id="PF01761">
    <property type="entry name" value="DHQ_synthase"/>
    <property type="match status" value="1"/>
</dbReference>
<proteinExistence type="predicted"/>
<evidence type="ECO:0000256" key="5">
    <source>
        <dbReference type="ARBA" id="ARBA00022723"/>
    </source>
</evidence>
<comment type="function">
    <text evidence="4">Catalyzes the conversion of 3-deoxy-D-arabino-heptulosonate 7-phosphate (DAHP) to dehydroquinate (DHQ).</text>
</comment>
<dbReference type="Gene3D" id="3.40.50.1970">
    <property type="match status" value="1"/>
</dbReference>
<evidence type="ECO:0000256" key="6">
    <source>
        <dbReference type="ARBA" id="ARBA00022741"/>
    </source>
</evidence>
<evidence type="ECO:0000313" key="14">
    <source>
        <dbReference type="EMBL" id="KGO86157.1"/>
    </source>
</evidence>
<dbReference type="GO" id="GO:0003856">
    <property type="term" value="F:3-dehydroquinate synthase activity"/>
    <property type="evidence" value="ECO:0007669"/>
    <property type="project" value="UniProtKB-UniRule"/>
</dbReference>
<evidence type="ECO:0000256" key="10">
    <source>
        <dbReference type="ARBA" id="ARBA00023285"/>
    </source>
</evidence>
<dbReference type="STRING" id="1121895.GCA_000378485_03345"/>
<evidence type="ECO:0000256" key="7">
    <source>
        <dbReference type="ARBA" id="ARBA00022833"/>
    </source>
</evidence>
<comment type="cofactor">
    <cofactor evidence="3">
        <name>Zn(2+)</name>
        <dbReference type="ChEBI" id="CHEBI:29105"/>
    </cofactor>
</comment>
<evidence type="ECO:0000256" key="3">
    <source>
        <dbReference type="ARBA" id="ARBA00001947"/>
    </source>
</evidence>
<dbReference type="PANTHER" id="PTHR43622:SF1">
    <property type="entry name" value="3-DEHYDROQUINATE SYNTHASE"/>
    <property type="match status" value="1"/>
</dbReference>
<keyword evidence="9" id="KW-0456">Lyase</keyword>
<dbReference type="eggNOG" id="COG0337">
    <property type="taxonomic scope" value="Bacteria"/>
</dbReference>
<evidence type="ECO:0000259" key="12">
    <source>
        <dbReference type="Pfam" id="PF01761"/>
    </source>
</evidence>
<evidence type="ECO:0000256" key="2">
    <source>
        <dbReference type="ARBA" id="ARBA00001941"/>
    </source>
</evidence>
<dbReference type="NCBIfam" id="TIGR01357">
    <property type="entry name" value="aroB"/>
    <property type="match status" value="1"/>
</dbReference>
<evidence type="ECO:0000256" key="8">
    <source>
        <dbReference type="ARBA" id="ARBA00023027"/>
    </source>
</evidence>
<dbReference type="InterPro" id="IPR030960">
    <property type="entry name" value="DHQS/DOIS_N"/>
</dbReference>
<keyword evidence="10" id="KW-0170">Cobalt</keyword>
<protein>
    <recommendedName>
        <fullName evidence="11">3-dehydroquinate synthase</fullName>
        <ecNumber evidence="11">4.2.3.4</ecNumber>
    </recommendedName>
</protein>
<dbReference type="GO" id="GO:0000166">
    <property type="term" value="F:nucleotide binding"/>
    <property type="evidence" value="ECO:0007669"/>
    <property type="project" value="UniProtKB-KW"/>
</dbReference>
<dbReference type="GO" id="GO:0009423">
    <property type="term" value="P:chorismate biosynthetic process"/>
    <property type="evidence" value="ECO:0007669"/>
    <property type="project" value="UniProtKB-UniRule"/>
</dbReference>
<dbReference type="EC" id="4.2.3.4" evidence="11"/>
<comment type="cofactor">
    <cofactor evidence="1">
        <name>NAD(+)</name>
        <dbReference type="ChEBI" id="CHEBI:57540"/>
    </cofactor>
</comment>
<gene>
    <name evidence="14" type="ORF">Q765_12640</name>
</gene>
<dbReference type="Pfam" id="PF24621">
    <property type="entry name" value="DHQS_C"/>
    <property type="match status" value="1"/>
</dbReference>
<keyword evidence="7" id="KW-0862">Zinc</keyword>
<dbReference type="OrthoDB" id="9806583at2"/>
<dbReference type="InterPro" id="IPR056179">
    <property type="entry name" value="DHQS_C"/>
</dbReference>
<evidence type="ECO:0000256" key="11">
    <source>
        <dbReference type="NCBIfam" id="TIGR01357"/>
    </source>
</evidence>
<dbReference type="FunFam" id="3.40.50.1970:FF:000007">
    <property type="entry name" value="Pentafunctional AROM polypeptide"/>
    <property type="match status" value="1"/>
</dbReference>
<dbReference type="PIRSF" id="PIRSF001455">
    <property type="entry name" value="DHQ_synth"/>
    <property type="match status" value="1"/>
</dbReference>
<comment type="caution">
    <text evidence="14">The sequence shown here is derived from an EMBL/GenBank/DDBJ whole genome shotgun (WGS) entry which is preliminary data.</text>
</comment>
<dbReference type="CDD" id="cd08195">
    <property type="entry name" value="DHQS"/>
    <property type="match status" value="1"/>
</dbReference>
<dbReference type="GO" id="GO:0009073">
    <property type="term" value="P:aromatic amino acid family biosynthetic process"/>
    <property type="evidence" value="ECO:0007669"/>
    <property type="project" value="InterPro"/>
</dbReference>
<dbReference type="InterPro" id="IPR030963">
    <property type="entry name" value="DHQ_synth_fam"/>
</dbReference>
<evidence type="ECO:0000259" key="13">
    <source>
        <dbReference type="Pfam" id="PF24621"/>
    </source>
</evidence>